<sequence length="516" mass="56149">MEPGDRFALFVTGAFVPVSQKRTVKLIQSDNSPAPTPVLNGTNRQCGEYYLVAKGDDCSTLTAKYSIELKDFLFLNSEVSANCTNLQADAYYCVRPVGFISTYPGYDGSPTTEPFEQMPSIPLPNIGDLWANLTSDEPIIQIANNTRVDCYRYVWFDNLTENEAADCWSLAMVYGVTAEELILWNPSLSERNGSDLGTTETTPTLTTGDPYAYPCTLSANSSYCVALMSSTALPEATEAPPSPRAPGEIANCTMWYAPKSYSTCQGILTRFYLTIDEFYSMNPTVGASCQSLSLGTYYCVSTHPGGIPPPEPYTLGATTTSRSTNSSSSSSSGIVVSTPTPTQTGMVGNCNAFYKVVKDDSCFNIAADHGITLDTFYAWNPAVRNDCSGLQADVYVCIGIIQTTTPTSMPSATTTQTGIITPTPTQTGMVNNCADFYLVKTGDSCWAIANDHGIDPEDFYAWNPAVKNDCTGLQAMVYRDYQHGDDGSVVTATGRQINGWHRPDDTCKERKQRRQR</sequence>
<protein>
    <submittedName>
        <fullName evidence="1">Uncharacterized protein</fullName>
    </submittedName>
</protein>
<organism evidence="1 2">
    <name type="scientific">Lasiodiplodia mahajangana</name>
    <dbReference type="NCBI Taxonomy" id="1108764"/>
    <lineage>
        <taxon>Eukaryota</taxon>
        <taxon>Fungi</taxon>
        <taxon>Dikarya</taxon>
        <taxon>Ascomycota</taxon>
        <taxon>Pezizomycotina</taxon>
        <taxon>Dothideomycetes</taxon>
        <taxon>Dothideomycetes incertae sedis</taxon>
        <taxon>Botryosphaeriales</taxon>
        <taxon>Botryosphaeriaceae</taxon>
        <taxon>Lasiodiplodia</taxon>
    </lineage>
</organism>
<reference evidence="1" key="1">
    <citation type="submission" date="2022-12" db="EMBL/GenBank/DDBJ databases">
        <title>Genome Sequence of Lasiodiplodia mahajangana.</title>
        <authorList>
            <person name="Buettner E."/>
        </authorList>
    </citation>
    <scope>NUCLEOTIDE SEQUENCE</scope>
    <source>
        <strain evidence="1">VT137</strain>
    </source>
</reference>
<evidence type="ECO:0000313" key="2">
    <source>
        <dbReference type="Proteomes" id="UP001153332"/>
    </source>
</evidence>
<evidence type="ECO:0000313" key="1">
    <source>
        <dbReference type="EMBL" id="KAJ8128779.1"/>
    </source>
</evidence>
<proteinExistence type="predicted"/>
<comment type="caution">
    <text evidence="1">The sequence shown here is derived from an EMBL/GenBank/DDBJ whole genome shotgun (WGS) entry which is preliminary data.</text>
</comment>
<accession>A0ACC2JMQ6</accession>
<keyword evidence="2" id="KW-1185">Reference proteome</keyword>
<gene>
    <name evidence="1" type="ORF">O1611_g4853</name>
</gene>
<name>A0ACC2JMQ6_9PEZI</name>
<dbReference type="EMBL" id="JAPUUL010000960">
    <property type="protein sequence ID" value="KAJ8128779.1"/>
    <property type="molecule type" value="Genomic_DNA"/>
</dbReference>
<dbReference type="Proteomes" id="UP001153332">
    <property type="component" value="Unassembled WGS sequence"/>
</dbReference>